<evidence type="ECO:0000256" key="8">
    <source>
        <dbReference type="ARBA" id="ARBA00023136"/>
    </source>
</evidence>
<dbReference type="Pfam" id="PF02537">
    <property type="entry name" value="CRCB"/>
    <property type="match status" value="1"/>
</dbReference>
<dbReference type="NCBIfam" id="TIGR00494">
    <property type="entry name" value="crcB"/>
    <property type="match status" value="1"/>
</dbReference>
<dbReference type="PANTHER" id="PTHR28259:SF1">
    <property type="entry name" value="FLUORIDE EXPORT PROTEIN 1-RELATED"/>
    <property type="match status" value="1"/>
</dbReference>
<feature type="binding site" evidence="12">
    <location>
        <position position="88"/>
    </location>
    <ligand>
        <name>Na(+)</name>
        <dbReference type="ChEBI" id="CHEBI:29101"/>
        <note>structural</note>
    </ligand>
</feature>
<accession>A0A918UGT1</accession>
<proteinExistence type="inferred from homology"/>
<evidence type="ECO:0000256" key="2">
    <source>
        <dbReference type="ARBA" id="ARBA00022475"/>
    </source>
</evidence>
<comment type="subcellular location">
    <subcellularLocation>
        <location evidence="1 12">Cell membrane</location>
        <topology evidence="1 12">Multi-pass membrane protein</topology>
    </subcellularLocation>
</comment>
<dbReference type="PANTHER" id="PTHR28259">
    <property type="entry name" value="FLUORIDE EXPORT PROTEIN 1-RELATED"/>
    <property type="match status" value="1"/>
</dbReference>
<dbReference type="InterPro" id="IPR003691">
    <property type="entry name" value="FluC"/>
</dbReference>
<keyword evidence="6 12" id="KW-0915">Sodium</keyword>
<evidence type="ECO:0000256" key="4">
    <source>
        <dbReference type="ARBA" id="ARBA00022692"/>
    </source>
</evidence>
<dbReference type="RefSeq" id="WP_189621234.1">
    <property type="nucleotide sequence ID" value="NZ_BMZA01000007.1"/>
</dbReference>
<feature type="transmembrane region" description="Helical" evidence="12">
    <location>
        <begin position="111"/>
        <end position="131"/>
    </location>
</feature>
<evidence type="ECO:0000256" key="12">
    <source>
        <dbReference type="HAMAP-Rule" id="MF_00454"/>
    </source>
</evidence>
<evidence type="ECO:0000256" key="9">
    <source>
        <dbReference type="ARBA" id="ARBA00023303"/>
    </source>
</evidence>
<keyword evidence="7 12" id="KW-0406">Ion transport</keyword>
<evidence type="ECO:0000313" key="14">
    <source>
        <dbReference type="Proteomes" id="UP000648075"/>
    </source>
</evidence>
<dbReference type="Proteomes" id="UP000648075">
    <property type="component" value="Unassembled WGS sequence"/>
</dbReference>
<keyword evidence="4 12" id="KW-0812">Transmembrane</keyword>
<keyword evidence="14" id="KW-1185">Reference proteome</keyword>
<evidence type="ECO:0000256" key="1">
    <source>
        <dbReference type="ARBA" id="ARBA00004651"/>
    </source>
</evidence>
<name>A0A918UGT1_9SPHN</name>
<sequence length="135" mass="14070">MPQPPFFLGSLYVALGGGLGSWLRFLVGRAWTGAIGPVRASAFPWATLTVNFVGSILMGLICGWLARTGSHGEGTRLFLAVGVMGGFTTFSAFSLEIVLMAQRGQANLSMFYAGLSILLGIVGLVTGLSLARSVA</sequence>
<dbReference type="GO" id="GO:0140114">
    <property type="term" value="P:cellular detoxification of fluoride"/>
    <property type="evidence" value="ECO:0007669"/>
    <property type="project" value="UniProtKB-UniRule"/>
</dbReference>
<reference evidence="13" key="2">
    <citation type="submission" date="2020-09" db="EMBL/GenBank/DDBJ databases">
        <authorList>
            <person name="Sun Q."/>
            <person name="Kim S."/>
        </authorList>
    </citation>
    <scope>NUCLEOTIDE SEQUENCE</scope>
    <source>
        <strain evidence="13">KCTC 32255</strain>
    </source>
</reference>
<organism evidence="13 14">
    <name type="scientific">Novosphingobium colocasiae</name>
    <dbReference type="NCBI Taxonomy" id="1256513"/>
    <lineage>
        <taxon>Bacteria</taxon>
        <taxon>Pseudomonadati</taxon>
        <taxon>Pseudomonadota</taxon>
        <taxon>Alphaproteobacteria</taxon>
        <taxon>Sphingomonadales</taxon>
        <taxon>Sphingomonadaceae</taxon>
        <taxon>Novosphingobium</taxon>
    </lineage>
</organism>
<comment type="activity regulation">
    <text evidence="12">Na(+) is not transported, but it plays an essential structural role and its presence is essential for fluoride channel function.</text>
</comment>
<keyword evidence="3" id="KW-0997">Cell inner membrane</keyword>
<keyword evidence="5 12" id="KW-1133">Transmembrane helix</keyword>
<protein>
    <recommendedName>
        <fullName evidence="12">Fluoride-specific ion channel FluC</fullName>
    </recommendedName>
</protein>
<feature type="transmembrane region" description="Helical" evidence="12">
    <location>
        <begin position="78"/>
        <end position="99"/>
    </location>
</feature>
<keyword evidence="9 12" id="KW-0407">Ion channel</keyword>
<dbReference type="HAMAP" id="MF_00454">
    <property type="entry name" value="FluC"/>
    <property type="match status" value="1"/>
</dbReference>
<evidence type="ECO:0000256" key="3">
    <source>
        <dbReference type="ARBA" id="ARBA00022519"/>
    </source>
</evidence>
<dbReference type="AlphaFoldDB" id="A0A918UGT1"/>
<keyword evidence="2 12" id="KW-1003">Cell membrane</keyword>
<keyword evidence="12" id="KW-0479">Metal-binding</keyword>
<keyword evidence="12" id="KW-0813">Transport</keyword>
<dbReference type="GO" id="GO:0062054">
    <property type="term" value="F:fluoride channel activity"/>
    <property type="evidence" value="ECO:0007669"/>
    <property type="project" value="UniProtKB-UniRule"/>
</dbReference>
<dbReference type="GO" id="GO:0046872">
    <property type="term" value="F:metal ion binding"/>
    <property type="evidence" value="ECO:0007669"/>
    <property type="project" value="UniProtKB-KW"/>
</dbReference>
<evidence type="ECO:0000256" key="11">
    <source>
        <dbReference type="ARBA" id="ARBA00035585"/>
    </source>
</evidence>
<feature type="transmembrane region" description="Helical" evidence="12">
    <location>
        <begin position="48"/>
        <end position="66"/>
    </location>
</feature>
<evidence type="ECO:0000256" key="10">
    <source>
        <dbReference type="ARBA" id="ARBA00035120"/>
    </source>
</evidence>
<evidence type="ECO:0000313" key="13">
    <source>
        <dbReference type="EMBL" id="GGZ06500.1"/>
    </source>
</evidence>
<reference evidence="13" key="1">
    <citation type="journal article" date="2014" name="Int. J. Syst. Evol. Microbiol.">
        <title>Complete genome sequence of Corynebacterium casei LMG S-19264T (=DSM 44701T), isolated from a smear-ripened cheese.</title>
        <authorList>
            <consortium name="US DOE Joint Genome Institute (JGI-PGF)"/>
            <person name="Walter F."/>
            <person name="Albersmeier A."/>
            <person name="Kalinowski J."/>
            <person name="Ruckert C."/>
        </authorList>
    </citation>
    <scope>NUCLEOTIDE SEQUENCE</scope>
    <source>
        <strain evidence="13">KCTC 32255</strain>
    </source>
</reference>
<evidence type="ECO:0000256" key="5">
    <source>
        <dbReference type="ARBA" id="ARBA00022989"/>
    </source>
</evidence>
<evidence type="ECO:0000256" key="6">
    <source>
        <dbReference type="ARBA" id="ARBA00023053"/>
    </source>
</evidence>
<dbReference type="GO" id="GO:0005886">
    <property type="term" value="C:plasma membrane"/>
    <property type="evidence" value="ECO:0007669"/>
    <property type="project" value="UniProtKB-SubCell"/>
</dbReference>
<feature type="transmembrane region" description="Helical" evidence="12">
    <location>
        <begin position="6"/>
        <end position="27"/>
    </location>
</feature>
<keyword evidence="8 12" id="KW-0472">Membrane</keyword>
<evidence type="ECO:0000256" key="7">
    <source>
        <dbReference type="ARBA" id="ARBA00023065"/>
    </source>
</evidence>
<comment type="caution">
    <text evidence="13">The sequence shown here is derived from an EMBL/GenBank/DDBJ whole genome shotgun (WGS) entry which is preliminary data.</text>
</comment>
<comment type="function">
    <text evidence="12">Fluoride-specific ion channel. Important for reducing fluoride concentration in the cell, thus reducing its toxicity.</text>
</comment>
<comment type="catalytic activity">
    <reaction evidence="11">
        <text>fluoride(in) = fluoride(out)</text>
        <dbReference type="Rhea" id="RHEA:76159"/>
        <dbReference type="ChEBI" id="CHEBI:17051"/>
    </reaction>
    <physiologicalReaction direction="left-to-right" evidence="11">
        <dbReference type="Rhea" id="RHEA:76160"/>
    </physiologicalReaction>
</comment>
<gene>
    <name evidence="12 13" type="primary">crcB</name>
    <name evidence="12" type="synonym">fluC</name>
    <name evidence="13" type="ORF">GCM10011614_21810</name>
</gene>
<feature type="binding site" evidence="12">
    <location>
        <position position="85"/>
    </location>
    <ligand>
        <name>Na(+)</name>
        <dbReference type="ChEBI" id="CHEBI:29101"/>
        <note>structural</note>
    </ligand>
</feature>
<comment type="similarity">
    <text evidence="10 12">Belongs to the fluoride channel Fluc/FEX (TC 1.A.43) family.</text>
</comment>
<dbReference type="EMBL" id="BMZA01000007">
    <property type="protein sequence ID" value="GGZ06500.1"/>
    <property type="molecule type" value="Genomic_DNA"/>
</dbReference>